<evidence type="ECO:0000313" key="3">
    <source>
        <dbReference type="Proteomes" id="UP000177622"/>
    </source>
</evidence>
<dbReference type="AlphaFoldDB" id="A0A1F5LT44"/>
<evidence type="ECO:0000256" key="1">
    <source>
        <dbReference type="SAM" id="MobiDB-lite"/>
    </source>
</evidence>
<dbReference type="GeneID" id="34573296"/>
<protein>
    <submittedName>
        <fullName evidence="2">Uncharacterized protein</fullName>
    </submittedName>
</protein>
<reference evidence="2 3" key="1">
    <citation type="journal article" date="2016" name="Sci. Rep.">
        <title>Penicillium arizonense, a new, genome sequenced fungal species, reveals a high chemical diversity in secreted metabolites.</title>
        <authorList>
            <person name="Grijseels S."/>
            <person name="Nielsen J.C."/>
            <person name="Randelovic M."/>
            <person name="Nielsen J."/>
            <person name="Nielsen K.F."/>
            <person name="Workman M."/>
            <person name="Frisvad J.C."/>
        </authorList>
    </citation>
    <scope>NUCLEOTIDE SEQUENCE [LARGE SCALE GENOMIC DNA]</scope>
    <source>
        <strain evidence="2 3">CBS 141311</strain>
    </source>
</reference>
<accession>A0A1F5LT44</accession>
<dbReference type="Proteomes" id="UP000177622">
    <property type="component" value="Unassembled WGS sequence"/>
</dbReference>
<feature type="region of interest" description="Disordered" evidence="1">
    <location>
        <begin position="165"/>
        <end position="191"/>
    </location>
</feature>
<dbReference type="RefSeq" id="XP_022491810.1">
    <property type="nucleotide sequence ID" value="XM_022628562.1"/>
</dbReference>
<proteinExistence type="predicted"/>
<keyword evidence="3" id="KW-1185">Reference proteome</keyword>
<dbReference type="OrthoDB" id="4359540at2759"/>
<dbReference type="STRING" id="1835702.A0A1F5LT44"/>
<dbReference type="EMBL" id="LXJU01000003">
    <property type="protein sequence ID" value="OGE56382.1"/>
    <property type="molecule type" value="Genomic_DNA"/>
</dbReference>
<sequence>MIDQSAKVFDYLKALSDKWTKPSQDIELISDEFDREYMRQYVQNPPPGRALGKPKAPRYIKQWGLRTLWCYWIDKHLDLIEQVQSAWHGVAKSKMESIKSTAATKFASQTTMTGDAAVDRTLRGAGLTHFAKQNQFSYTSLVTTPICHDKESIWLSAGNAEPTFSKDTGYTQEDYTRDERKQAMGFVGEQQ</sequence>
<name>A0A1F5LT44_PENAI</name>
<comment type="caution">
    <text evidence="2">The sequence shown here is derived from an EMBL/GenBank/DDBJ whole genome shotgun (WGS) entry which is preliminary data.</text>
</comment>
<evidence type="ECO:0000313" key="2">
    <source>
        <dbReference type="EMBL" id="OGE56382.1"/>
    </source>
</evidence>
<gene>
    <name evidence="2" type="ORF">PENARI_c003G08007</name>
</gene>
<organism evidence="2 3">
    <name type="scientific">Penicillium arizonense</name>
    <dbReference type="NCBI Taxonomy" id="1835702"/>
    <lineage>
        <taxon>Eukaryota</taxon>
        <taxon>Fungi</taxon>
        <taxon>Dikarya</taxon>
        <taxon>Ascomycota</taxon>
        <taxon>Pezizomycotina</taxon>
        <taxon>Eurotiomycetes</taxon>
        <taxon>Eurotiomycetidae</taxon>
        <taxon>Eurotiales</taxon>
        <taxon>Aspergillaceae</taxon>
        <taxon>Penicillium</taxon>
    </lineage>
</organism>